<evidence type="ECO:0000313" key="3">
    <source>
        <dbReference type="Proteomes" id="UP000253551"/>
    </source>
</evidence>
<organism evidence="2 3">
    <name type="scientific">Rhizopus stolonifer</name>
    <name type="common">Rhizopus nigricans</name>
    <dbReference type="NCBI Taxonomy" id="4846"/>
    <lineage>
        <taxon>Eukaryota</taxon>
        <taxon>Fungi</taxon>
        <taxon>Fungi incertae sedis</taxon>
        <taxon>Mucoromycota</taxon>
        <taxon>Mucoromycotina</taxon>
        <taxon>Mucoromycetes</taxon>
        <taxon>Mucorales</taxon>
        <taxon>Mucorineae</taxon>
        <taxon>Rhizopodaceae</taxon>
        <taxon>Rhizopus</taxon>
    </lineage>
</organism>
<comment type="caution">
    <text evidence="2">The sequence shown here is derived from an EMBL/GenBank/DDBJ whole genome shotgun (WGS) entry which is preliminary data.</text>
</comment>
<dbReference type="STRING" id="4846.A0A367KJL9"/>
<protein>
    <recommendedName>
        <fullName evidence="1">HAM1-like N-terminal domain-containing protein</fullName>
    </recommendedName>
</protein>
<feature type="domain" description="HAM1-like N-terminal" evidence="1">
    <location>
        <begin position="11"/>
        <end position="103"/>
    </location>
</feature>
<sequence length="106" mass="12299">MPPLPRKENPRASKEQATEDKYELMNAIQAIRGGKMPHNAQLDDLLTRLIENSVVRSREHLISADGRVLLNDFRELLKTVKKALLTKNKRELFQSMVYHLHRLESP</sequence>
<dbReference type="Proteomes" id="UP000253551">
    <property type="component" value="Unassembled WGS sequence"/>
</dbReference>
<dbReference type="PANTHER" id="PTHR31138:SF1">
    <property type="entry name" value="PDZ DOMAIN-CONTAINING PROTEIN"/>
    <property type="match status" value="1"/>
</dbReference>
<keyword evidence="3" id="KW-1185">Reference proteome</keyword>
<dbReference type="AlphaFoldDB" id="A0A367KJL9"/>
<dbReference type="InterPro" id="IPR045967">
    <property type="entry name" value="HAM1-like_N"/>
</dbReference>
<reference evidence="2 3" key="1">
    <citation type="journal article" date="2018" name="G3 (Bethesda)">
        <title>Phylogenetic and Phylogenomic Definition of Rhizopus Species.</title>
        <authorList>
            <person name="Gryganskyi A.P."/>
            <person name="Golan J."/>
            <person name="Dolatabadi S."/>
            <person name="Mondo S."/>
            <person name="Robb S."/>
            <person name="Idnurm A."/>
            <person name="Muszewska A."/>
            <person name="Steczkiewicz K."/>
            <person name="Masonjones S."/>
            <person name="Liao H.L."/>
            <person name="Gajdeczka M.T."/>
            <person name="Anike F."/>
            <person name="Vuek A."/>
            <person name="Anishchenko I.M."/>
            <person name="Voigt K."/>
            <person name="de Hoog G.S."/>
            <person name="Smith M.E."/>
            <person name="Heitman J."/>
            <person name="Vilgalys R."/>
            <person name="Stajich J.E."/>
        </authorList>
    </citation>
    <scope>NUCLEOTIDE SEQUENCE [LARGE SCALE GENOMIC DNA]</scope>
    <source>
        <strain evidence="2 3">LSU 92-RS-03</strain>
    </source>
</reference>
<dbReference type="OrthoDB" id="19394at2759"/>
<accession>A0A367KJL9</accession>
<name>A0A367KJL9_RHIST</name>
<proteinExistence type="predicted"/>
<dbReference type="PANTHER" id="PTHR31138">
    <property type="entry name" value="CHROMOSOME 19, WHOLE GENOME SHOTGUN SEQUENCE"/>
    <property type="match status" value="1"/>
</dbReference>
<evidence type="ECO:0000313" key="2">
    <source>
        <dbReference type="EMBL" id="RCI02425.1"/>
    </source>
</evidence>
<dbReference type="Pfam" id="PF19343">
    <property type="entry name" value="HAM1_N"/>
    <property type="match status" value="1"/>
</dbReference>
<gene>
    <name evidence="2" type="ORF">CU098_012529</name>
</gene>
<feature type="non-terminal residue" evidence="2">
    <location>
        <position position="106"/>
    </location>
</feature>
<evidence type="ECO:0000259" key="1">
    <source>
        <dbReference type="Pfam" id="PF19343"/>
    </source>
</evidence>
<dbReference type="EMBL" id="PJQM01001400">
    <property type="protein sequence ID" value="RCI02425.1"/>
    <property type="molecule type" value="Genomic_DNA"/>
</dbReference>